<keyword evidence="3" id="KW-1185">Reference proteome</keyword>
<protein>
    <submittedName>
        <fullName evidence="2">Retrotransposon protein</fullName>
    </submittedName>
</protein>
<accession>A0A9E7K8X7</accession>
<dbReference type="PANTHER" id="PTHR11439:SF493">
    <property type="entry name" value="REVERSE TRANSCRIPTASE TY1_COPIA-TYPE DOMAIN-CONTAINING PROTEIN"/>
    <property type="match status" value="1"/>
</dbReference>
<feature type="domain" description="Reverse transcriptase Ty1/copia-type" evidence="1">
    <location>
        <begin position="11"/>
        <end position="59"/>
    </location>
</feature>
<dbReference type="PANTHER" id="PTHR11439">
    <property type="entry name" value="GAG-POL-RELATED RETROTRANSPOSON"/>
    <property type="match status" value="1"/>
</dbReference>
<dbReference type="EMBL" id="CP097507">
    <property type="protein sequence ID" value="URE07325.1"/>
    <property type="molecule type" value="Genomic_DNA"/>
</dbReference>
<dbReference type="Proteomes" id="UP001055439">
    <property type="component" value="Chromosome 5"/>
</dbReference>
<proteinExistence type="predicted"/>
<dbReference type="InterPro" id="IPR013103">
    <property type="entry name" value="RVT_2"/>
</dbReference>
<dbReference type="CDD" id="cd09272">
    <property type="entry name" value="RNase_HI_RT_Ty1"/>
    <property type="match status" value="1"/>
</dbReference>
<dbReference type="Pfam" id="PF07727">
    <property type="entry name" value="RVT_2"/>
    <property type="match status" value="1"/>
</dbReference>
<gene>
    <name evidence="2" type="ORF">MUK42_03084</name>
</gene>
<organism evidence="2 3">
    <name type="scientific">Musa troglodytarum</name>
    <name type="common">fe'i banana</name>
    <dbReference type="NCBI Taxonomy" id="320322"/>
    <lineage>
        <taxon>Eukaryota</taxon>
        <taxon>Viridiplantae</taxon>
        <taxon>Streptophyta</taxon>
        <taxon>Embryophyta</taxon>
        <taxon>Tracheophyta</taxon>
        <taxon>Spermatophyta</taxon>
        <taxon>Magnoliopsida</taxon>
        <taxon>Liliopsida</taxon>
        <taxon>Zingiberales</taxon>
        <taxon>Musaceae</taxon>
        <taxon>Musa</taxon>
    </lineage>
</organism>
<evidence type="ECO:0000313" key="2">
    <source>
        <dbReference type="EMBL" id="URE07325.1"/>
    </source>
</evidence>
<reference evidence="2" key="1">
    <citation type="submission" date="2022-05" db="EMBL/GenBank/DDBJ databases">
        <title>The Musa troglodytarum L. genome provides insights into the mechanism of non-climacteric behaviour and enrichment of carotenoids.</title>
        <authorList>
            <person name="Wang J."/>
        </authorList>
    </citation>
    <scope>NUCLEOTIDE SEQUENCE</scope>
    <source>
        <tissue evidence="2">Leaf</tissue>
    </source>
</reference>
<dbReference type="AlphaFoldDB" id="A0A9E7K8X7"/>
<name>A0A9E7K8X7_9LILI</name>
<sequence length="284" mass="31976">MNEKIKSIEKNETYELMDLSKEKKAIGLKWVFKTKYNADGSIQKHKARLVAKEYSQQQGDLDDRKNLHQEQKEATEIFCDNKATIAMTKNPTFHGRTKHIEIRYHFIRDFVASGAIAMKYYGTDEQVADILTKSLPVQKHVHPSPVLDPYQLARDQHACAYNLNVVSTDIVAVQKLWPGGSGSRSRRGGRWVLVMAEEERLLAADLHDLAMGVGVLGEHEGWAGRRTCTSSRTRCAASSVPAAPSATAASSPMRSACTAALRPPLRRPIRFSFLYYRHCCRRLC</sequence>
<evidence type="ECO:0000313" key="3">
    <source>
        <dbReference type="Proteomes" id="UP001055439"/>
    </source>
</evidence>
<dbReference type="OrthoDB" id="1930494at2759"/>
<evidence type="ECO:0000259" key="1">
    <source>
        <dbReference type="Pfam" id="PF07727"/>
    </source>
</evidence>